<comment type="caution">
    <text evidence="1">The sequence shown here is derived from an EMBL/GenBank/DDBJ whole genome shotgun (WGS) entry which is preliminary data.</text>
</comment>
<proteinExistence type="predicted"/>
<evidence type="ECO:0000313" key="1">
    <source>
        <dbReference type="EMBL" id="MCM2561720.1"/>
    </source>
</evidence>
<sequence length="222" mass="24681">MGSEEAGTGGLARYALPRARAGESVGLLGGSFDPAHEGHAHITREALRRFGLDQVWWVVSPGNPLKAKGPATLAHRMARARAVMDHPRVTVTDIETRIGTRYTAQTLRRLRRLYPGVRFVWLMGADNLAQLHRWQDWQQIMESVPVGVLARPGQRISARASKAARIYRHAKLPARAARALAAGQPPRWCFVNVPMIDMSSTRIRRTGGWTRQGSEIVMPARL</sequence>
<gene>
    <name evidence="1" type="ORF">M8744_06145</name>
</gene>
<organism evidence="1 2">
    <name type="scientific">Lutimaribacter degradans</name>
    <dbReference type="NCBI Taxonomy" id="2945989"/>
    <lineage>
        <taxon>Bacteria</taxon>
        <taxon>Pseudomonadati</taxon>
        <taxon>Pseudomonadota</taxon>
        <taxon>Alphaproteobacteria</taxon>
        <taxon>Rhodobacterales</taxon>
        <taxon>Roseobacteraceae</taxon>
        <taxon>Lutimaribacter</taxon>
    </lineage>
</organism>
<dbReference type="EC" id="2.7.7.18" evidence="1"/>
<protein>
    <submittedName>
        <fullName evidence="1">Nicotinate-nucleotide adenylyltransferase</fullName>
        <ecNumber evidence="1">2.7.7.18</ecNumber>
    </submittedName>
</protein>
<keyword evidence="1" id="KW-0808">Transferase</keyword>
<keyword evidence="2" id="KW-1185">Reference proteome</keyword>
<evidence type="ECO:0000313" key="2">
    <source>
        <dbReference type="Proteomes" id="UP001203036"/>
    </source>
</evidence>
<dbReference type="EMBL" id="JAMQGO010000002">
    <property type="protein sequence ID" value="MCM2561720.1"/>
    <property type="molecule type" value="Genomic_DNA"/>
</dbReference>
<accession>A0ACC5ZUB6</accession>
<dbReference type="Proteomes" id="UP001203036">
    <property type="component" value="Unassembled WGS sequence"/>
</dbReference>
<reference evidence="1" key="1">
    <citation type="submission" date="2022-06" db="EMBL/GenBank/DDBJ databases">
        <title>Lutimaribacter sp. EGI FJ00013, a novel bacterium isolated from a salt lake sediment enrichment.</title>
        <authorList>
            <person name="Gao L."/>
            <person name="Fang B.-Z."/>
            <person name="Li W.-J."/>
        </authorList>
    </citation>
    <scope>NUCLEOTIDE SEQUENCE</scope>
    <source>
        <strain evidence="1">EGI FJ00013</strain>
    </source>
</reference>
<keyword evidence="1" id="KW-0548">Nucleotidyltransferase</keyword>
<name>A0ACC5ZUB6_9RHOB</name>